<dbReference type="Pfam" id="PF24346">
    <property type="entry name" value="DUF7507"/>
    <property type="match status" value="2"/>
</dbReference>
<proteinExistence type="predicted"/>
<evidence type="ECO:0000313" key="4">
    <source>
        <dbReference type="Proteomes" id="UP000565572"/>
    </source>
</evidence>
<evidence type="ECO:0000256" key="1">
    <source>
        <dbReference type="SAM" id="SignalP"/>
    </source>
</evidence>
<evidence type="ECO:0000313" key="3">
    <source>
        <dbReference type="EMBL" id="MBB3328697.1"/>
    </source>
</evidence>
<feature type="domain" description="DUF7507" evidence="2">
    <location>
        <begin position="279"/>
        <end position="375"/>
    </location>
</feature>
<dbReference type="Proteomes" id="UP000565572">
    <property type="component" value="Unassembled WGS sequence"/>
</dbReference>
<organism evidence="3 4">
    <name type="scientific">Microlunatus antarcticus</name>
    <dbReference type="NCBI Taxonomy" id="53388"/>
    <lineage>
        <taxon>Bacteria</taxon>
        <taxon>Bacillati</taxon>
        <taxon>Actinomycetota</taxon>
        <taxon>Actinomycetes</taxon>
        <taxon>Propionibacteriales</taxon>
        <taxon>Propionibacteriaceae</taxon>
        <taxon>Microlunatus</taxon>
    </lineage>
</organism>
<comment type="caution">
    <text evidence="3">The sequence shown here is derived from an EMBL/GenBank/DDBJ whole genome shotgun (WGS) entry which is preliminary data.</text>
</comment>
<feature type="domain" description="DUF7507" evidence="2">
    <location>
        <begin position="175"/>
        <end position="258"/>
    </location>
</feature>
<dbReference type="InterPro" id="IPR055354">
    <property type="entry name" value="DUF7507"/>
</dbReference>
<accession>A0A7W5JZS0</accession>
<dbReference type="RefSeq" id="WP_183341825.1">
    <property type="nucleotide sequence ID" value="NZ_JACHZG010000002.1"/>
</dbReference>
<feature type="chain" id="PRO_5030902350" description="DUF7507 domain-containing protein" evidence="1">
    <location>
        <begin position="41"/>
        <end position="527"/>
    </location>
</feature>
<gene>
    <name evidence="3" type="ORF">FHX39_003682</name>
</gene>
<dbReference type="EMBL" id="JACHZG010000002">
    <property type="protein sequence ID" value="MBB3328697.1"/>
    <property type="molecule type" value="Genomic_DNA"/>
</dbReference>
<keyword evidence="4" id="KW-1185">Reference proteome</keyword>
<protein>
    <recommendedName>
        <fullName evidence="2">DUF7507 domain-containing protein</fullName>
    </recommendedName>
</protein>
<dbReference type="AlphaFoldDB" id="A0A7W5JZS0"/>
<keyword evidence="1" id="KW-0732">Signal</keyword>
<sequence length="527" mass="53795">MRGASLGPGARPSARLLVCSAAALAVVLAVQVASAPPAQARYPYGTPRDTRVTMRADEVLTVDVLGVDDPAVGATWVRSSVCLGGSGDSCIRQLSVGGLGLLVNDDGTVTAHATAGAPVDGGTTVVDYAVSDTLGGRYGARLRVTVQPGPTRAADPDPAVRARLRVTAWKRFVYFDHAGQVVRLTSTVANTGDVALEGLTVTSGSPSIPARTCSPVPVGGTLAARASTTCTALVTVTQDLVDLNVVRVDTSTVTGRAVRNGVTYRASAASIASASPVQEPRLALTASVDPATVTTATQLVAYTFVARNNGKVTLRNLLVRAPFHGLSALVCAPVPLGGTLPPGDSTTCRATRRVPPDLLGRATLTDTAKGSGQTYFRTRNAASAVSLALTTRPAPPPEPVAAPAPVARADTVSTTVGHPVVVDVLGNDAAGSPAVPLVGTSVRLRLMGDLHADPQLYGDAKTLIVRPVFNRAVDPLVGGAAFLVSGRGEITVVPLSTVPTDPLTIGYQVADANGRTTRSTLTVTVTP</sequence>
<name>A0A7W5JZS0_9ACTN</name>
<feature type="signal peptide" evidence="1">
    <location>
        <begin position="1"/>
        <end position="40"/>
    </location>
</feature>
<evidence type="ECO:0000259" key="2">
    <source>
        <dbReference type="Pfam" id="PF24346"/>
    </source>
</evidence>
<reference evidence="3 4" key="1">
    <citation type="submission" date="2020-08" db="EMBL/GenBank/DDBJ databases">
        <title>Sequencing the genomes of 1000 actinobacteria strains.</title>
        <authorList>
            <person name="Klenk H.-P."/>
        </authorList>
    </citation>
    <scope>NUCLEOTIDE SEQUENCE [LARGE SCALE GENOMIC DNA]</scope>
    <source>
        <strain evidence="3 4">DSM 11053</strain>
    </source>
</reference>